<proteinExistence type="predicted"/>
<organism evidence="1 2">
    <name type="scientific">Chaetomium tenue</name>
    <dbReference type="NCBI Taxonomy" id="1854479"/>
    <lineage>
        <taxon>Eukaryota</taxon>
        <taxon>Fungi</taxon>
        <taxon>Dikarya</taxon>
        <taxon>Ascomycota</taxon>
        <taxon>Pezizomycotina</taxon>
        <taxon>Sordariomycetes</taxon>
        <taxon>Sordariomycetidae</taxon>
        <taxon>Sordariales</taxon>
        <taxon>Chaetomiaceae</taxon>
        <taxon>Chaetomium</taxon>
    </lineage>
</organism>
<dbReference type="Proteomes" id="UP000724584">
    <property type="component" value="Unassembled WGS sequence"/>
</dbReference>
<evidence type="ECO:0000313" key="2">
    <source>
        <dbReference type="Proteomes" id="UP000724584"/>
    </source>
</evidence>
<reference evidence="1 2" key="1">
    <citation type="journal article" date="2021" name="Nat. Commun.">
        <title>Genetic determinants of endophytism in the Arabidopsis root mycobiome.</title>
        <authorList>
            <person name="Mesny F."/>
            <person name="Miyauchi S."/>
            <person name="Thiergart T."/>
            <person name="Pickel B."/>
            <person name="Atanasova L."/>
            <person name="Karlsson M."/>
            <person name="Huettel B."/>
            <person name="Barry K.W."/>
            <person name="Haridas S."/>
            <person name="Chen C."/>
            <person name="Bauer D."/>
            <person name="Andreopoulos W."/>
            <person name="Pangilinan J."/>
            <person name="LaButti K."/>
            <person name="Riley R."/>
            <person name="Lipzen A."/>
            <person name="Clum A."/>
            <person name="Drula E."/>
            <person name="Henrissat B."/>
            <person name="Kohler A."/>
            <person name="Grigoriev I.V."/>
            <person name="Martin F.M."/>
            <person name="Hacquard S."/>
        </authorList>
    </citation>
    <scope>NUCLEOTIDE SEQUENCE [LARGE SCALE GENOMIC DNA]</scope>
    <source>
        <strain evidence="1 2">MPI-SDFR-AT-0079</strain>
    </source>
</reference>
<accession>A0ACB7P5M4</accession>
<keyword evidence="2" id="KW-1185">Reference proteome</keyword>
<dbReference type="EMBL" id="JAGIZQ010000005">
    <property type="protein sequence ID" value="KAH6628525.1"/>
    <property type="molecule type" value="Genomic_DNA"/>
</dbReference>
<gene>
    <name evidence="1" type="ORF">F5144DRAFT_579284</name>
</gene>
<comment type="caution">
    <text evidence="1">The sequence shown here is derived from an EMBL/GenBank/DDBJ whole genome shotgun (WGS) entry which is preliminary data.</text>
</comment>
<evidence type="ECO:0000313" key="1">
    <source>
        <dbReference type="EMBL" id="KAH6628525.1"/>
    </source>
</evidence>
<name>A0ACB7P5M4_9PEZI</name>
<protein>
    <submittedName>
        <fullName evidence="1">Uncharacterized protein</fullName>
    </submittedName>
</protein>
<sequence length="183" mass="20451">MPSNKDRLYVALYARGGAAKMPDDEDKYHWALLVGPKNELSSSRGKRYHAKEKPSGTPGQLVWEFEGRDTLMEASAMALVRVLVAKITNMDRLVSALQSVPVRGSEPQWNRVEWVKEALEILQRDGKAVGTSVLGWHAVRDAAMQFVEKKAAEHRFDGRAEPGQFDISKVATYDLLEGEETIP</sequence>